<proteinExistence type="predicted"/>
<accession>X1T9P3</accession>
<protein>
    <submittedName>
        <fullName evidence="1">Uncharacterized protein</fullName>
    </submittedName>
</protein>
<dbReference type="EMBL" id="BARW01020102">
    <property type="protein sequence ID" value="GAJ02048.1"/>
    <property type="molecule type" value="Genomic_DNA"/>
</dbReference>
<evidence type="ECO:0000313" key="1">
    <source>
        <dbReference type="EMBL" id="GAJ02048.1"/>
    </source>
</evidence>
<comment type="caution">
    <text evidence="1">The sequence shown here is derived from an EMBL/GenBank/DDBJ whole genome shotgun (WGS) entry which is preliminary data.</text>
</comment>
<name>X1T9P3_9ZZZZ</name>
<dbReference type="AlphaFoldDB" id="X1T9P3"/>
<sequence length="125" mass="14652">MVRDQKWRRKKYEAKIDGTVAELRTDAYRDTQVALHTAITSILVQREEEAKTTILEPAGVPTSEIPFYLNAMREFCKCCRNFTSTTRNNKCYNILLQYHDKGLEIALLYRLAMMCGCYPEGYEYY</sequence>
<organism evidence="1">
    <name type="scientific">marine sediment metagenome</name>
    <dbReference type="NCBI Taxonomy" id="412755"/>
    <lineage>
        <taxon>unclassified sequences</taxon>
        <taxon>metagenomes</taxon>
        <taxon>ecological metagenomes</taxon>
    </lineage>
</organism>
<gene>
    <name evidence="1" type="ORF">S12H4_34026</name>
</gene>
<reference evidence="1" key="1">
    <citation type="journal article" date="2014" name="Front. Microbiol.">
        <title>High frequency of phylogenetically diverse reductive dehalogenase-homologous genes in deep subseafloor sedimentary metagenomes.</title>
        <authorList>
            <person name="Kawai M."/>
            <person name="Futagami T."/>
            <person name="Toyoda A."/>
            <person name="Takaki Y."/>
            <person name="Nishi S."/>
            <person name="Hori S."/>
            <person name="Arai W."/>
            <person name="Tsubouchi T."/>
            <person name="Morono Y."/>
            <person name="Uchiyama I."/>
            <person name="Ito T."/>
            <person name="Fujiyama A."/>
            <person name="Inagaki F."/>
            <person name="Takami H."/>
        </authorList>
    </citation>
    <scope>NUCLEOTIDE SEQUENCE</scope>
    <source>
        <strain evidence="1">Expedition CK06-06</strain>
    </source>
</reference>